<dbReference type="EC" id="1.1.1.23" evidence="3 8"/>
<keyword evidence="8 11" id="KW-0520">NAD</keyword>
<protein>
    <recommendedName>
        <fullName evidence="3 8">Histidinol dehydrogenase</fullName>
        <shortName evidence="8">HDH</shortName>
        <ecNumber evidence="3 8">1.1.1.23</ecNumber>
    </recommendedName>
</protein>
<comment type="cofactor">
    <cofactor evidence="8 13">
        <name>Zn(2+)</name>
        <dbReference type="ChEBI" id="CHEBI:29105"/>
    </cofactor>
    <text evidence="8 13">Binds 1 zinc ion per subunit.</text>
</comment>
<dbReference type="OrthoDB" id="9805269at2"/>
<dbReference type="InterPro" id="IPR022695">
    <property type="entry name" value="Histidinol_DH_monofunct"/>
</dbReference>
<dbReference type="Gene3D" id="3.40.50.1980">
    <property type="entry name" value="Nitrogenase molybdenum iron protein domain"/>
    <property type="match status" value="2"/>
</dbReference>
<feature type="binding site" evidence="8 12">
    <location>
        <position position="320"/>
    </location>
    <ligand>
        <name>substrate</name>
    </ligand>
</feature>
<feature type="binding site" evidence="8 11">
    <location>
        <position position="183"/>
    </location>
    <ligand>
        <name>NAD(+)</name>
        <dbReference type="ChEBI" id="CHEBI:57540"/>
    </ligand>
</feature>
<proteinExistence type="inferred from homology"/>
<dbReference type="InterPro" id="IPR001692">
    <property type="entry name" value="Histidinol_DH_CS"/>
</dbReference>
<evidence type="ECO:0000256" key="4">
    <source>
        <dbReference type="ARBA" id="ARBA00022723"/>
    </source>
</evidence>
<dbReference type="PROSITE" id="PS00611">
    <property type="entry name" value="HISOL_DEHYDROGENASE"/>
    <property type="match status" value="1"/>
</dbReference>
<feature type="binding site" evidence="8 12">
    <location>
        <position position="254"/>
    </location>
    <ligand>
        <name>substrate</name>
    </ligand>
</feature>
<dbReference type="PANTHER" id="PTHR21256">
    <property type="entry name" value="HISTIDINOL DEHYDROGENASE HDH"/>
    <property type="match status" value="1"/>
</dbReference>
<feature type="binding site" evidence="8 12">
    <location>
        <position position="353"/>
    </location>
    <ligand>
        <name>substrate</name>
    </ligand>
</feature>
<dbReference type="Gene3D" id="1.20.5.1300">
    <property type="match status" value="1"/>
</dbReference>
<dbReference type="InterPro" id="IPR016161">
    <property type="entry name" value="Ald_DH/histidinol_DH"/>
</dbReference>
<keyword evidence="5 8" id="KW-0862">Zinc</keyword>
<sequence>MKIERVKAGLSIKRSVDAGTEDQQKTVRAIIEDVRKNGDSALFAYTEKFDGAKLYSLKVTQEEINEAYETLDDVMIKIIREAADNIASFHAKQKRETWLYSDEDGSILGQKMTPLDSAGVYVPGGTAAYPSSVLMNVMPAKTAGVDRIVMVSPPGSDGRLPAGVLVAADIAGVKDIFKVGGAQAVAALAYGTESIQAVDKITGPGNIFVALAKREVFGDVDIDMIAGPSEIAVLADETASAKEVAADMLSQAEHDRRASAVLVTTSETLAQSVAREIEEQLLSLPRSEMARASIDDYGAIYVAETINEAVETINELAPEHLEILTENALELVKDIKHAGAIFVGRYSSEPVGDYFAGPNHVLPTNGTARFSGPLSVDDFMKKSSIIMYSKQAFDKHGAKIAAFARLEGLEAHARAIEARNE</sequence>
<keyword evidence="16" id="KW-1185">Reference proteome</keyword>
<dbReference type="FunFam" id="3.40.50.1980:FF:000026">
    <property type="entry name" value="Histidinol dehydrogenase"/>
    <property type="match status" value="1"/>
</dbReference>
<evidence type="ECO:0000256" key="13">
    <source>
        <dbReference type="PIRSR" id="PIRSR000099-4"/>
    </source>
</evidence>
<comment type="caution">
    <text evidence="15">The sequence shown here is derived from an EMBL/GenBank/DDBJ whole genome shotgun (WGS) entry which is preliminary data.</text>
</comment>
<feature type="binding site" evidence="8 13">
    <location>
        <position position="251"/>
    </location>
    <ligand>
        <name>Zn(2+)</name>
        <dbReference type="ChEBI" id="CHEBI:29105"/>
    </ligand>
</feature>
<dbReference type="PANTHER" id="PTHR21256:SF2">
    <property type="entry name" value="HISTIDINE BIOSYNTHESIS TRIFUNCTIONAL PROTEIN"/>
    <property type="match status" value="1"/>
</dbReference>
<dbReference type="HAMAP" id="MF_01024">
    <property type="entry name" value="HisD"/>
    <property type="match status" value="1"/>
</dbReference>
<keyword evidence="4 8" id="KW-0479">Metal-binding</keyword>
<dbReference type="GO" id="GO:0051287">
    <property type="term" value="F:NAD binding"/>
    <property type="evidence" value="ECO:0007669"/>
    <property type="project" value="InterPro"/>
</dbReference>
<evidence type="ECO:0000256" key="14">
    <source>
        <dbReference type="RuleBase" id="RU004175"/>
    </source>
</evidence>
<keyword evidence="8" id="KW-0028">Amino-acid biosynthesis</keyword>
<dbReference type="FunFam" id="3.40.50.1980:FF:000001">
    <property type="entry name" value="Histidinol dehydrogenase"/>
    <property type="match status" value="1"/>
</dbReference>
<evidence type="ECO:0000256" key="11">
    <source>
        <dbReference type="PIRSR" id="PIRSR000099-2"/>
    </source>
</evidence>
<evidence type="ECO:0000256" key="12">
    <source>
        <dbReference type="PIRSR" id="PIRSR000099-3"/>
    </source>
</evidence>
<evidence type="ECO:0000256" key="10">
    <source>
        <dbReference type="PIRSR" id="PIRSR000099-1"/>
    </source>
</evidence>
<dbReference type="Pfam" id="PF00815">
    <property type="entry name" value="Histidinol_dh"/>
    <property type="match status" value="1"/>
</dbReference>
<feature type="binding site" evidence="8 11">
    <location>
        <position position="206"/>
    </location>
    <ligand>
        <name>NAD(+)</name>
        <dbReference type="ChEBI" id="CHEBI:57540"/>
    </ligand>
</feature>
<feature type="active site" description="Proton acceptor" evidence="8 10">
    <location>
        <position position="319"/>
    </location>
</feature>
<dbReference type="GO" id="GO:0004399">
    <property type="term" value="F:histidinol dehydrogenase activity"/>
    <property type="evidence" value="ECO:0007669"/>
    <property type="project" value="UniProtKB-UniRule"/>
</dbReference>
<dbReference type="NCBIfam" id="TIGR00069">
    <property type="entry name" value="hisD"/>
    <property type="match status" value="1"/>
</dbReference>
<keyword evidence="6 8" id="KW-0560">Oxidoreductase</keyword>
<evidence type="ECO:0000256" key="9">
    <source>
        <dbReference type="PIRNR" id="PIRNR000099"/>
    </source>
</evidence>
<feature type="binding site" evidence="8 13">
    <location>
        <position position="412"/>
    </location>
    <ligand>
        <name>Zn(2+)</name>
        <dbReference type="ChEBI" id="CHEBI:29105"/>
    </ligand>
</feature>
<dbReference type="GO" id="GO:0005829">
    <property type="term" value="C:cytosol"/>
    <property type="evidence" value="ECO:0007669"/>
    <property type="project" value="TreeGrafter"/>
</dbReference>
<dbReference type="PIRSF" id="PIRSF000099">
    <property type="entry name" value="Histidinol_dh"/>
    <property type="match status" value="1"/>
</dbReference>
<gene>
    <name evidence="8" type="primary">hisD</name>
    <name evidence="15" type="ORF">BTO28_03100</name>
</gene>
<dbReference type="EMBL" id="MSFI01000005">
    <property type="protein sequence ID" value="OMP68291.1"/>
    <property type="molecule type" value="Genomic_DNA"/>
</dbReference>
<dbReference type="PRINTS" id="PR00083">
    <property type="entry name" value="HOLDHDRGNASE"/>
</dbReference>
<accession>A0A1V2ABC4</accession>
<feature type="binding site" evidence="8 12">
    <location>
        <position position="251"/>
    </location>
    <ligand>
        <name>substrate</name>
    </ligand>
</feature>
<evidence type="ECO:0000256" key="1">
    <source>
        <dbReference type="ARBA" id="ARBA00003850"/>
    </source>
</evidence>
<comment type="function">
    <text evidence="1 8">Catalyzes the sequential NAD-dependent oxidations of L-histidinol to L-histidinaldehyde and then to L-histidine.</text>
</comment>
<comment type="pathway">
    <text evidence="8">Amino-acid biosynthesis; L-histidine biosynthesis; L-histidine from 5-phospho-alpha-D-ribose 1-diphosphate: step 9/9.</text>
</comment>
<feature type="binding site" evidence="8 11">
    <location>
        <position position="121"/>
    </location>
    <ligand>
        <name>NAD(+)</name>
        <dbReference type="ChEBI" id="CHEBI:57540"/>
    </ligand>
</feature>
<dbReference type="SUPFAM" id="SSF53720">
    <property type="entry name" value="ALDH-like"/>
    <property type="match status" value="1"/>
</dbReference>
<feature type="binding site" evidence="8 12">
    <location>
        <position position="412"/>
    </location>
    <ligand>
        <name>substrate</name>
    </ligand>
</feature>
<dbReference type="RefSeq" id="WP_076763990.1">
    <property type="nucleotide sequence ID" value="NZ_MSFI01000005.1"/>
</dbReference>
<feature type="binding site" evidence="8 12">
    <location>
        <position position="407"/>
    </location>
    <ligand>
        <name>substrate</name>
    </ligand>
</feature>
<reference evidence="15 16" key="1">
    <citation type="submission" date="2016-12" db="EMBL/GenBank/DDBJ databases">
        <title>Domibacillus sp. SAB 38T whole genome sequencing.</title>
        <authorList>
            <person name="Verma A."/>
            <person name="Ojha A.K."/>
            <person name="Krishnamurthi S."/>
        </authorList>
    </citation>
    <scope>NUCLEOTIDE SEQUENCE [LARGE SCALE GENOMIC DNA]</scope>
    <source>
        <strain evidence="15 16">SAB 38</strain>
    </source>
</reference>
<feature type="binding site" evidence="8 13">
    <location>
        <position position="353"/>
    </location>
    <ligand>
        <name>Zn(2+)</name>
        <dbReference type="ChEBI" id="CHEBI:29105"/>
    </ligand>
</feature>
<evidence type="ECO:0000256" key="5">
    <source>
        <dbReference type="ARBA" id="ARBA00022833"/>
    </source>
</evidence>
<evidence type="ECO:0000313" key="15">
    <source>
        <dbReference type="EMBL" id="OMP68291.1"/>
    </source>
</evidence>
<feature type="active site" description="Proton acceptor" evidence="8 10">
    <location>
        <position position="320"/>
    </location>
</feature>
<comment type="similarity">
    <text evidence="2 8 9 14">Belongs to the histidinol dehydrogenase family.</text>
</comment>
<dbReference type="GO" id="GO:0008270">
    <property type="term" value="F:zinc ion binding"/>
    <property type="evidence" value="ECO:0007669"/>
    <property type="project" value="UniProtKB-UniRule"/>
</dbReference>
<dbReference type="Proteomes" id="UP000188613">
    <property type="component" value="Unassembled WGS sequence"/>
</dbReference>
<evidence type="ECO:0000256" key="8">
    <source>
        <dbReference type="HAMAP-Rule" id="MF_01024"/>
    </source>
</evidence>
<name>A0A1V2ABC4_9BACI</name>
<organism evidence="15 16">
    <name type="scientific">Domibacillus epiphyticus</name>
    <dbReference type="NCBI Taxonomy" id="1714355"/>
    <lineage>
        <taxon>Bacteria</taxon>
        <taxon>Bacillati</taxon>
        <taxon>Bacillota</taxon>
        <taxon>Bacilli</taxon>
        <taxon>Bacillales</taxon>
        <taxon>Bacillaceae</taxon>
        <taxon>Domibacillus</taxon>
    </lineage>
</organism>
<feature type="binding site" evidence="8 12">
    <location>
        <position position="229"/>
    </location>
    <ligand>
        <name>substrate</name>
    </ligand>
</feature>
<comment type="catalytic activity">
    <reaction evidence="7 8">
        <text>L-histidinol + 2 NAD(+) + H2O = L-histidine + 2 NADH + 3 H(+)</text>
        <dbReference type="Rhea" id="RHEA:20641"/>
        <dbReference type="ChEBI" id="CHEBI:15377"/>
        <dbReference type="ChEBI" id="CHEBI:15378"/>
        <dbReference type="ChEBI" id="CHEBI:57540"/>
        <dbReference type="ChEBI" id="CHEBI:57595"/>
        <dbReference type="ChEBI" id="CHEBI:57699"/>
        <dbReference type="ChEBI" id="CHEBI:57945"/>
        <dbReference type="EC" id="1.1.1.23"/>
    </reaction>
</comment>
<evidence type="ECO:0000256" key="6">
    <source>
        <dbReference type="ARBA" id="ARBA00023002"/>
    </source>
</evidence>
<feature type="binding site" evidence="8 13">
    <location>
        <position position="254"/>
    </location>
    <ligand>
        <name>Zn(2+)</name>
        <dbReference type="ChEBI" id="CHEBI:29105"/>
    </ligand>
</feature>
<dbReference type="InterPro" id="IPR012131">
    <property type="entry name" value="Hstdl_DH"/>
</dbReference>
<dbReference type="AlphaFoldDB" id="A0A1V2ABC4"/>
<dbReference type="UniPathway" id="UPA00031">
    <property type="reaction ID" value="UER00014"/>
</dbReference>
<evidence type="ECO:0000256" key="2">
    <source>
        <dbReference type="ARBA" id="ARBA00010178"/>
    </source>
</evidence>
<evidence type="ECO:0000313" key="16">
    <source>
        <dbReference type="Proteomes" id="UP000188613"/>
    </source>
</evidence>
<keyword evidence="8" id="KW-0368">Histidine biosynthesis</keyword>
<dbReference type="GO" id="GO:0000105">
    <property type="term" value="P:L-histidine biosynthetic process"/>
    <property type="evidence" value="ECO:0007669"/>
    <property type="project" value="UniProtKB-UniRule"/>
</dbReference>
<dbReference type="CDD" id="cd06572">
    <property type="entry name" value="Histidinol_dh"/>
    <property type="match status" value="1"/>
</dbReference>
<dbReference type="STRING" id="1714355.BTO28_03100"/>
<evidence type="ECO:0000256" key="7">
    <source>
        <dbReference type="ARBA" id="ARBA00049489"/>
    </source>
</evidence>
<evidence type="ECO:0000256" key="3">
    <source>
        <dbReference type="ARBA" id="ARBA00012965"/>
    </source>
</evidence>